<dbReference type="GO" id="GO:0055085">
    <property type="term" value="P:transmembrane transport"/>
    <property type="evidence" value="ECO:0007669"/>
    <property type="project" value="InterPro"/>
</dbReference>
<keyword evidence="2" id="KW-0812">Transmembrane</keyword>
<dbReference type="InterPro" id="IPR037682">
    <property type="entry name" value="TonB_C"/>
</dbReference>
<feature type="region of interest" description="Disordered" evidence="5">
    <location>
        <begin position="40"/>
        <end position="84"/>
    </location>
</feature>
<evidence type="ECO:0000256" key="3">
    <source>
        <dbReference type="ARBA" id="ARBA00022989"/>
    </source>
</evidence>
<comment type="caution">
    <text evidence="7">The sequence shown here is derived from an EMBL/GenBank/DDBJ whole genome shotgun (WGS) entry which is preliminary data.</text>
</comment>
<evidence type="ECO:0000256" key="4">
    <source>
        <dbReference type="ARBA" id="ARBA00023136"/>
    </source>
</evidence>
<evidence type="ECO:0000256" key="2">
    <source>
        <dbReference type="ARBA" id="ARBA00022692"/>
    </source>
</evidence>
<keyword evidence="3" id="KW-1133">Transmembrane helix</keyword>
<keyword evidence="4" id="KW-0472">Membrane</keyword>
<dbReference type="Proteomes" id="UP000004633">
    <property type="component" value="Unassembled WGS sequence"/>
</dbReference>
<feature type="region of interest" description="Disordered" evidence="5">
    <location>
        <begin position="101"/>
        <end position="123"/>
    </location>
</feature>
<evidence type="ECO:0000313" key="7">
    <source>
        <dbReference type="EMBL" id="EFW29504.1"/>
    </source>
</evidence>
<feature type="compositionally biased region" description="Acidic residues" evidence="5">
    <location>
        <begin position="43"/>
        <end position="66"/>
    </location>
</feature>
<dbReference type="GO" id="GO:0016020">
    <property type="term" value="C:membrane"/>
    <property type="evidence" value="ECO:0007669"/>
    <property type="project" value="UniProtKB-SubCell"/>
</dbReference>
<comment type="subcellular location">
    <subcellularLocation>
        <location evidence="1">Membrane</location>
        <topology evidence="1">Single-pass membrane protein</topology>
    </subcellularLocation>
</comment>
<dbReference type="STRING" id="749551.HMPREF9555_01314"/>
<dbReference type="Gene3D" id="3.30.1150.10">
    <property type="match status" value="1"/>
</dbReference>
<dbReference type="SUPFAM" id="SSF74653">
    <property type="entry name" value="TolA/TonB C-terminal domain"/>
    <property type="match status" value="1"/>
</dbReference>
<proteinExistence type="predicted"/>
<evidence type="ECO:0000256" key="5">
    <source>
        <dbReference type="SAM" id="MobiDB-lite"/>
    </source>
</evidence>
<dbReference type="InterPro" id="IPR006260">
    <property type="entry name" value="TonB/TolA_C"/>
</dbReference>
<gene>
    <name evidence="7" type="ORF">HMPREF9555_01314</name>
</gene>
<dbReference type="EMBL" id="AECV01000023">
    <property type="protein sequence ID" value="EFW29504.1"/>
    <property type="molecule type" value="Genomic_DNA"/>
</dbReference>
<protein>
    <submittedName>
        <fullName evidence="7">Sodium pump decarboxylase, gamma subunit</fullName>
    </submittedName>
</protein>
<organism evidence="7 8">
    <name type="scientific">Selenomonas artemidis F0399</name>
    <dbReference type="NCBI Taxonomy" id="749551"/>
    <lineage>
        <taxon>Bacteria</taxon>
        <taxon>Bacillati</taxon>
        <taxon>Bacillota</taxon>
        <taxon>Negativicutes</taxon>
        <taxon>Selenomonadales</taxon>
        <taxon>Selenomonadaceae</taxon>
        <taxon>Selenomonas</taxon>
    </lineage>
</organism>
<dbReference type="Pfam" id="PF03544">
    <property type="entry name" value="TonB_C"/>
    <property type="match status" value="1"/>
</dbReference>
<sequence length="214" mass="24453">MHYRTHWRLAFLLAFFFHLIVWLALTIIIPQVFKMMEPPPQEDPMEWVDIADDFGDTQEEQQEEPEPPPPPPPEPEQAEEEPAVVEAEIPEEATTELLKEAEEMKDEPKDNVIRSTSTQQKGLPGKILHAEQPAYGVIPFKGRIAVSARIGKDGKVLSTRIQVGSGNALYDRLARRIVETKWKFEPPKDIKGEPMESDMQCPVYFNMPPARKIK</sequence>
<feature type="domain" description="TonB C-terminal" evidence="6">
    <location>
        <begin position="141"/>
        <end position="206"/>
    </location>
</feature>
<dbReference type="AlphaFoldDB" id="E7N2U3"/>
<dbReference type="HOGENOM" id="CLU_1288142_0_0_9"/>
<evidence type="ECO:0000259" key="6">
    <source>
        <dbReference type="Pfam" id="PF03544"/>
    </source>
</evidence>
<name>E7N2U3_9FIRM</name>
<reference evidence="7 8" key="1">
    <citation type="submission" date="2010-08" db="EMBL/GenBank/DDBJ databases">
        <authorList>
            <person name="Weinstock G."/>
            <person name="Sodergren E."/>
            <person name="Clifton S."/>
            <person name="Fulton L."/>
            <person name="Fulton B."/>
            <person name="Courtney L."/>
            <person name="Fronick C."/>
            <person name="Harrison M."/>
            <person name="Strong C."/>
            <person name="Farmer C."/>
            <person name="Delahaunty K."/>
            <person name="Markovic C."/>
            <person name="Hall O."/>
            <person name="Minx P."/>
            <person name="Tomlinson C."/>
            <person name="Mitreva M."/>
            <person name="Hou S."/>
            <person name="Chen J."/>
            <person name="Wollam A."/>
            <person name="Pepin K.H."/>
            <person name="Johnson M."/>
            <person name="Bhonagiri V."/>
            <person name="Zhang X."/>
            <person name="Suruliraj S."/>
            <person name="Warren W."/>
            <person name="Chinwalla A."/>
            <person name="Mardis E.R."/>
            <person name="Wilson R.K."/>
        </authorList>
    </citation>
    <scope>NUCLEOTIDE SEQUENCE [LARGE SCALE GENOMIC DNA]</scope>
    <source>
        <strain evidence="7 8">F0399</strain>
    </source>
</reference>
<feature type="compositionally biased region" description="Basic and acidic residues" evidence="5">
    <location>
        <begin position="101"/>
        <end position="112"/>
    </location>
</feature>
<dbReference type="RefSeq" id="WP_009349972.1">
    <property type="nucleotide sequence ID" value="NZ_GL638136.1"/>
</dbReference>
<keyword evidence="8" id="KW-1185">Reference proteome</keyword>
<evidence type="ECO:0000256" key="1">
    <source>
        <dbReference type="ARBA" id="ARBA00004167"/>
    </source>
</evidence>
<evidence type="ECO:0000313" key="8">
    <source>
        <dbReference type="Proteomes" id="UP000004633"/>
    </source>
</evidence>
<accession>E7N2U3</accession>
<dbReference type="NCBIfam" id="TIGR01352">
    <property type="entry name" value="tonB_Cterm"/>
    <property type="match status" value="1"/>
</dbReference>